<dbReference type="RefSeq" id="WP_199703761.1">
    <property type="nucleotide sequence ID" value="NZ_JAEMNV010000003.1"/>
</dbReference>
<dbReference type="SUPFAM" id="SSF50475">
    <property type="entry name" value="FMN-binding split barrel"/>
    <property type="match status" value="1"/>
</dbReference>
<evidence type="ECO:0000313" key="1">
    <source>
        <dbReference type="EMBL" id="MBJ8339043.1"/>
    </source>
</evidence>
<keyword evidence="2" id="KW-1185">Reference proteome</keyword>
<reference evidence="1" key="1">
    <citation type="submission" date="2020-12" db="EMBL/GenBank/DDBJ databases">
        <title>Antrihabitans popcorni sp. nov. and Antrihabitans auranticaus sp. nov., isolated from a larva cave.</title>
        <authorList>
            <person name="Lee S.D."/>
            <person name="Kim I.S."/>
        </authorList>
    </citation>
    <scope>NUCLEOTIDE SEQUENCE</scope>
    <source>
        <strain evidence="1">YC3-6</strain>
    </source>
</reference>
<dbReference type="InterPro" id="IPR012349">
    <property type="entry name" value="Split_barrel_FMN-bd"/>
</dbReference>
<evidence type="ECO:0000313" key="2">
    <source>
        <dbReference type="Proteomes" id="UP000655868"/>
    </source>
</evidence>
<accession>A0A934NPI1</accession>
<dbReference type="Proteomes" id="UP000655868">
    <property type="component" value="Unassembled WGS sequence"/>
</dbReference>
<protein>
    <submittedName>
        <fullName evidence="1">Pyridoxamine 5'-phosphate oxidase family protein</fullName>
    </submittedName>
</protein>
<gene>
    <name evidence="1" type="ORF">JGU71_09115</name>
</gene>
<proteinExistence type="predicted"/>
<name>A0A934NPI1_9NOCA</name>
<organism evidence="1 2">
    <name type="scientific">Antrihabitans stalagmiti</name>
    <dbReference type="NCBI Taxonomy" id="2799499"/>
    <lineage>
        <taxon>Bacteria</taxon>
        <taxon>Bacillati</taxon>
        <taxon>Actinomycetota</taxon>
        <taxon>Actinomycetes</taxon>
        <taxon>Mycobacteriales</taxon>
        <taxon>Nocardiaceae</taxon>
        <taxon>Antrihabitans</taxon>
    </lineage>
</organism>
<dbReference type="AlphaFoldDB" id="A0A934NPI1"/>
<dbReference type="Gene3D" id="2.30.110.10">
    <property type="entry name" value="Electron Transport, Fmn-binding Protein, Chain A"/>
    <property type="match status" value="1"/>
</dbReference>
<comment type="caution">
    <text evidence="1">The sequence shown here is derived from an EMBL/GenBank/DDBJ whole genome shotgun (WGS) entry which is preliminary data.</text>
</comment>
<sequence>MSNSCVVFAQARAIVEEIVYSIATTVGPDGRPRSRVVHPVWLWNNTETTGLVTARPTPLKRRHLGSHPVMTCGYWSPQHHTAFFDCDCRWLGADELEVAWHTIAATPPPLGFDPGTIWPDGWRSAEFAVLELRPYRVQATRAEDFAAGRSASRWSRVAEAV</sequence>
<dbReference type="EMBL" id="JAEMNV010000003">
    <property type="protein sequence ID" value="MBJ8339043.1"/>
    <property type="molecule type" value="Genomic_DNA"/>
</dbReference>